<evidence type="ECO:0000313" key="2">
    <source>
        <dbReference type="EMBL" id="SDM30605.1"/>
    </source>
</evidence>
<organism evidence="2 3">
    <name type="scientific">Kriegella aquimaris</name>
    <dbReference type="NCBI Taxonomy" id="192904"/>
    <lineage>
        <taxon>Bacteria</taxon>
        <taxon>Pseudomonadati</taxon>
        <taxon>Bacteroidota</taxon>
        <taxon>Flavobacteriia</taxon>
        <taxon>Flavobacteriales</taxon>
        <taxon>Flavobacteriaceae</taxon>
        <taxon>Kriegella</taxon>
    </lineage>
</organism>
<protein>
    <recommendedName>
        <fullName evidence="4">PEP-CTERM protein-sorting domain-containing protein</fullName>
    </recommendedName>
</protein>
<dbReference type="RefSeq" id="WP_089890826.1">
    <property type="nucleotide sequence ID" value="NZ_FNGV01000007.1"/>
</dbReference>
<sequence length="211" mass="24082">MKKIICSILLFSATFFLRAHNSQIATMALVQGEDNQWTLQLSSSFDGYRYQLLYNYPDIDVNNLPAEEFQKLLMQYLEDNIELMANGNAMAKLRNGYIEMGHHTVIKFNLTGLPDKLKSLDVKITGLNETSNNNCVFKIITKDNKSKNFFLKKGNNFELSIYSRDNQFQVETVEEASLSWVVVGLGSLAVLTMFIISKLFTVRRPGMRKVS</sequence>
<gene>
    <name evidence="2" type="ORF">SAMN04488514_107112</name>
</gene>
<dbReference type="OrthoDB" id="1177179at2"/>
<feature type="chain" id="PRO_5011747473" description="PEP-CTERM protein-sorting domain-containing protein" evidence="1">
    <location>
        <begin position="22"/>
        <end position="211"/>
    </location>
</feature>
<feature type="signal peptide" evidence="1">
    <location>
        <begin position="1"/>
        <end position="21"/>
    </location>
</feature>
<reference evidence="2 3" key="1">
    <citation type="submission" date="2016-10" db="EMBL/GenBank/DDBJ databases">
        <authorList>
            <person name="de Groot N.N."/>
        </authorList>
    </citation>
    <scope>NUCLEOTIDE SEQUENCE [LARGE SCALE GENOMIC DNA]</scope>
    <source>
        <strain evidence="2 3">DSM 19886</strain>
    </source>
</reference>
<evidence type="ECO:0000256" key="1">
    <source>
        <dbReference type="SAM" id="SignalP"/>
    </source>
</evidence>
<accession>A0A1G9S761</accession>
<dbReference type="AlphaFoldDB" id="A0A1G9S761"/>
<dbReference type="Proteomes" id="UP000199440">
    <property type="component" value="Unassembled WGS sequence"/>
</dbReference>
<dbReference type="STRING" id="192904.SAMN04488514_107112"/>
<evidence type="ECO:0000313" key="3">
    <source>
        <dbReference type="Proteomes" id="UP000199440"/>
    </source>
</evidence>
<keyword evidence="3" id="KW-1185">Reference proteome</keyword>
<proteinExistence type="predicted"/>
<evidence type="ECO:0008006" key="4">
    <source>
        <dbReference type="Google" id="ProtNLM"/>
    </source>
</evidence>
<name>A0A1G9S761_9FLAO</name>
<dbReference type="EMBL" id="FNGV01000007">
    <property type="protein sequence ID" value="SDM30605.1"/>
    <property type="molecule type" value="Genomic_DNA"/>
</dbReference>
<keyword evidence="1" id="KW-0732">Signal</keyword>